<dbReference type="EMBL" id="NMUH01000377">
    <property type="protein sequence ID" value="MQL78005.1"/>
    <property type="molecule type" value="Genomic_DNA"/>
</dbReference>
<name>A0A843U3K1_COLES</name>
<accession>A0A843U3K1</accession>
<reference evidence="1" key="1">
    <citation type="submission" date="2017-07" db="EMBL/GenBank/DDBJ databases">
        <title>Taro Niue Genome Assembly and Annotation.</title>
        <authorList>
            <person name="Atibalentja N."/>
            <person name="Keating K."/>
            <person name="Fields C.J."/>
        </authorList>
    </citation>
    <scope>NUCLEOTIDE SEQUENCE</scope>
    <source>
        <strain evidence="1">Niue_2</strain>
        <tissue evidence="1">Leaf</tissue>
    </source>
</reference>
<gene>
    <name evidence="1" type="ORF">Taro_010415</name>
</gene>
<sequence>MLVRIATGSGQIATGPEKGRDKAVCSGGLNATEGTVAFKMRQERCRDGLENATYRAVAFSAAAGCVSGRGDGAVVVVPVASSGSPSQLYVTLGPFRVFGSVGGDRENRVLGMGRGSGSRGRYRYHHDFQRPHSLTVYFSSRLCEAFWDQNELCSGDPWRWWWKPLISDDDLFFFALLRDLAFRVLQIQIYIQEMTLVNFKCVCISESPLLFPFLNVFDTLVQCRWDHPILMEPSFLVVCAARDPREDDVRSMDVPVTWSFWRSSGSSAGRETPLL</sequence>
<proteinExistence type="predicted"/>
<evidence type="ECO:0000313" key="1">
    <source>
        <dbReference type="EMBL" id="MQL78005.1"/>
    </source>
</evidence>
<organism evidence="1 2">
    <name type="scientific">Colocasia esculenta</name>
    <name type="common">Wild taro</name>
    <name type="synonym">Arum esculentum</name>
    <dbReference type="NCBI Taxonomy" id="4460"/>
    <lineage>
        <taxon>Eukaryota</taxon>
        <taxon>Viridiplantae</taxon>
        <taxon>Streptophyta</taxon>
        <taxon>Embryophyta</taxon>
        <taxon>Tracheophyta</taxon>
        <taxon>Spermatophyta</taxon>
        <taxon>Magnoliopsida</taxon>
        <taxon>Liliopsida</taxon>
        <taxon>Araceae</taxon>
        <taxon>Aroideae</taxon>
        <taxon>Colocasieae</taxon>
        <taxon>Colocasia</taxon>
    </lineage>
</organism>
<protein>
    <submittedName>
        <fullName evidence="1">Uncharacterized protein</fullName>
    </submittedName>
</protein>
<comment type="caution">
    <text evidence="1">The sequence shown here is derived from an EMBL/GenBank/DDBJ whole genome shotgun (WGS) entry which is preliminary data.</text>
</comment>
<dbReference type="Proteomes" id="UP000652761">
    <property type="component" value="Unassembled WGS sequence"/>
</dbReference>
<evidence type="ECO:0000313" key="2">
    <source>
        <dbReference type="Proteomes" id="UP000652761"/>
    </source>
</evidence>
<keyword evidence="2" id="KW-1185">Reference proteome</keyword>
<dbReference type="AlphaFoldDB" id="A0A843U3K1"/>